<dbReference type="Proteomes" id="UP001522868">
    <property type="component" value="Unassembled WGS sequence"/>
</dbReference>
<feature type="compositionally biased region" description="Basic and acidic residues" evidence="1">
    <location>
        <begin position="78"/>
        <end position="91"/>
    </location>
</feature>
<protein>
    <submittedName>
        <fullName evidence="2">Uncharacterized protein</fullName>
    </submittedName>
</protein>
<proteinExistence type="predicted"/>
<feature type="compositionally biased region" description="Pro residues" evidence="1">
    <location>
        <begin position="64"/>
        <end position="73"/>
    </location>
</feature>
<name>A0ABT0IG76_9ACTN</name>
<accession>A0ABT0IG76</accession>
<dbReference type="EMBL" id="JALPTH010000025">
    <property type="protein sequence ID" value="MCK8680324.1"/>
    <property type="molecule type" value="Genomic_DNA"/>
</dbReference>
<evidence type="ECO:0000313" key="2">
    <source>
        <dbReference type="EMBL" id="MCK8680324.1"/>
    </source>
</evidence>
<gene>
    <name evidence="2" type="ORF">M1O15_23590</name>
</gene>
<keyword evidence="3" id="KW-1185">Reference proteome</keyword>
<feature type="region of interest" description="Disordered" evidence="1">
    <location>
        <begin position="60"/>
        <end position="91"/>
    </location>
</feature>
<reference evidence="2 3" key="1">
    <citation type="submission" date="2022-04" db="EMBL/GenBank/DDBJ databases">
        <title>Streptomyces sp. nov. LCR6-01 isolated from Lichen of Dirinaria sp.</title>
        <authorList>
            <person name="Kanchanasin P."/>
            <person name="Tanasupawat S."/>
            <person name="Phongsopitanun W."/>
        </authorList>
    </citation>
    <scope>NUCLEOTIDE SEQUENCE [LARGE SCALE GENOMIC DNA]</scope>
    <source>
        <strain evidence="2 3">LCR6-01</strain>
    </source>
</reference>
<evidence type="ECO:0000313" key="3">
    <source>
        <dbReference type="Proteomes" id="UP001522868"/>
    </source>
</evidence>
<sequence length="91" mass="9286">MVAAAVEVAAESAQAGTYTSGTARVLTAVVVKAGTRLAVDAEARGFSLGWREAVGAVGVTAPDRPAPTPPAPVFPIRARPEAEPPDRPEHT</sequence>
<evidence type="ECO:0000256" key="1">
    <source>
        <dbReference type="SAM" id="MobiDB-lite"/>
    </source>
</evidence>
<comment type="caution">
    <text evidence="2">The sequence shown here is derived from an EMBL/GenBank/DDBJ whole genome shotgun (WGS) entry which is preliminary data.</text>
</comment>
<organism evidence="2 3">
    <name type="scientific">Streptomyces lichenis</name>
    <dbReference type="NCBI Taxonomy" id="2306967"/>
    <lineage>
        <taxon>Bacteria</taxon>
        <taxon>Bacillati</taxon>
        <taxon>Actinomycetota</taxon>
        <taxon>Actinomycetes</taxon>
        <taxon>Kitasatosporales</taxon>
        <taxon>Streptomycetaceae</taxon>
        <taxon>Streptomyces</taxon>
    </lineage>
</organism>